<dbReference type="EMBL" id="AMQN01011905">
    <property type="status" value="NOT_ANNOTATED_CDS"/>
    <property type="molecule type" value="Genomic_DNA"/>
</dbReference>
<keyword evidence="6" id="KW-1185">Reference proteome</keyword>
<proteinExistence type="predicted"/>
<dbReference type="PANTHER" id="PTHR23252">
    <property type="entry name" value="INTIMAL THICKNESS RECEPTOR-RELATED"/>
    <property type="match status" value="1"/>
</dbReference>
<evidence type="ECO:0000313" key="4">
    <source>
        <dbReference type="EMBL" id="ELT95257.1"/>
    </source>
</evidence>
<sequence>MAYLLFKIRIRIAERLSITTDWFSEVIDARTEIDLISDIDEWQTWPGWLIVLFRICIMLWFLWELRKTFLLEHNLEKTRFYLHFGAGFLVWFVYLPIIALIGTQVSALWRYKTLLSVMCSADFLSYCVMVHLLWPSRSYLYFNLKVETRIPLEDLEFSGLIGEVDTTSEDSIDPYDSMPSARKHKTPLNKILGNGHAYSTLKTEDDSREKMLPSTSSVNSDDEEIVDTIYSRAKDKVLFDRYGPDFRMMGSSDSLTTVPGDRSLDGSRAAEEHDET</sequence>
<dbReference type="OrthoDB" id="45670at2759"/>
<dbReference type="Proteomes" id="UP000014760">
    <property type="component" value="Unassembled WGS sequence"/>
</dbReference>
<reference evidence="5" key="3">
    <citation type="submission" date="2015-06" db="UniProtKB">
        <authorList>
            <consortium name="EnsemblMetazoa"/>
        </authorList>
    </citation>
    <scope>IDENTIFICATION</scope>
</reference>
<dbReference type="Pfam" id="PF10192">
    <property type="entry name" value="GPR180-TMEM145_TM"/>
    <property type="match status" value="1"/>
</dbReference>
<evidence type="ECO:0000259" key="3">
    <source>
        <dbReference type="Pfam" id="PF10192"/>
    </source>
</evidence>
<feature type="transmembrane region" description="Helical" evidence="2">
    <location>
        <begin position="114"/>
        <end position="134"/>
    </location>
</feature>
<reference evidence="4 6" key="2">
    <citation type="journal article" date="2013" name="Nature">
        <title>Insights into bilaterian evolution from three spiralian genomes.</title>
        <authorList>
            <person name="Simakov O."/>
            <person name="Marletaz F."/>
            <person name="Cho S.J."/>
            <person name="Edsinger-Gonzales E."/>
            <person name="Havlak P."/>
            <person name="Hellsten U."/>
            <person name="Kuo D.H."/>
            <person name="Larsson T."/>
            <person name="Lv J."/>
            <person name="Arendt D."/>
            <person name="Savage R."/>
            <person name="Osoegawa K."/>
            <person name="de Jong P."/>
            <person name="Grimwood J."/>
            <person name="Chapman J.A."/>
            <person name="Shapiro H."/>
            <person name="Aerts A."/>
            <person name="Otillar R.P."/>
            <person name="Terry A.Y."/>
            <person name="Boore J.L."/>
            <person name="Grigoriev I.V."/>
            <person name="Lindberg D.R."/>
            <person name="Seaver E.C."/>
            <person name="Weisblat D.A."/>
            <person name="Putnam N.H."/>
            <person name="Rokhsar D.S."/>
        </authorList>
    </citation>
    <scope>NUCLEOTIDE SEQUENCE</scope>
    <source>
        <strain evidence="4 6">I ESC-2004</strain>
    </source>
</reference>
<gene>
    <name evidence="4" type="ORF">CAPTEDRAFT_213970</name>
</gene>
<feature type="compositionally biased region" description="Basic and acidic residues" evidence="1">
    <location>
        <begin position="262"/>
        <end position="276"/>
    </location>
</feature>
<dbReference type="GO" id="GO:0019236">
    <property type="term" value="P:response to pheromone"/>
    <property type="evidence" value="ECO:0007669"/>
    <property type="project" value="InterPro"/>
</dbReference>
<evidence type="ECO:0000256" key="1">
    <source>
        <dbReference type="SAM" id="MobiDB-lite"/>
    </source>
</evidence>
<feature type="region of interest" description="Disordered" evidence="1">
    <location>
        <begin position="249"/>
        <end position="276"/>
    </location>
</feature>
<dbReference type="EMBL" id="KB309179">
    <property type="protein sequence ID" value="ELT95257.1"/>
    <property type="molecule type" value="Genomic_DNA"/>
</dbReference>
<dbReference type="PANTHER" id="PTHR23252:SF43">
    <property type="entry name" value="INTIMAL THICKNESS RELATED RECEPTOR IRP DOMAIN-CONTAINING PROTEIN"/>
    <property type="match status" value="1"/>
</dbReference>
<feature type="transmembrane region" description="Helical" evidence="2">
    <location>
        <begin position="45"/>
        <end position="63"/>
    </location>
</feature>
<feature type="transmembrane region" description="Helical" evidence="2">
    <location>
        <begin position="84"/>
        <end position="102"/>
    </location>
</feature>
<accession>R7TNX3</accession>
<keyword evidence="2" id="KW-0472">Membrane</keyword>
<evidence type="ECO:0000256" key="2">
    <source>
        <dbReference type="SAM" id="Phobius"/>
    </source>
</evidence>
<dbReference type="InterPro" id="IPR047831">
    <property type="entry name" value="GPR180/TMEM145"/>
</dbReference>
<dbReference type="InterPro" id="IPR019336">
    <property type="entry name" value="GPR180/TMEM145_TM"/>
</dbReference>
<organism evidence="4">
    <name type="scientific">Capitella teleta</name>
    <name type="common">Polychaete worm</name>
    <dbReference type="NCBI Taxonomy" id="283909"/>
    <lineage>
        <taxon>Eukaryota</taxon>
        <taxon>Metazoa</taxon>
        <taxon>Spiralia</taxon>
        <taxon>Lophotrochozoa</taxon>
        <taxon>Annelida</taxon>
        <taxon>Polychaeta</taxon>
        <taxon>Sedentaria</taxon>
        <taxon>Scolecida</taxon>
        <taxon>Capitellidae</taxon>
        <taxon>Capitella</taxon>
    </lineage>
</organism>
<keyword evidence="2" id="KW-0812">Transmembrane</keyword>
<dbReference type="AlphaFoldDB" id="R7TNX3"/>
<reference evidence="6" key="1">
    <citation type="submission" date="2012-12" db="EMBL/GenBank/DDBJ databases">
        <authorList>
            <person name="Hellsten U."/>
            <person name="Grimwood J."/>
            <person name="Chapman J.A."/>
            <person name="Shapiro H."/>
            <person name="Aerts A."/>
            <person name="Otillar R.P."/>
            <person name="Terry A.Y."/>
            <person name="Boore J.L."/>
            <person name="Simakov O."/>
            <person name="Marletaz F."/>
            <person name="Cho S.-J."/>
            <person name="Edsinger-Gonzales E."/>
            <person name="Havlak P."/>
            <person name="Kuo D.-H."/>
            <person name="Larsson T."/>
            <person name="Lv J."/>
            <person name="Arendt D."/>
            <person name="Savage R."/>
            <person name="Osoegawa K."/>
            <person name="de Jong P."/>
            <person name="Lindberg D.R."/>
            <person name="Seaver E.C."/>
            <person name="Weisblat D.A."/>
            <person name="Putnam N.H."/>
            <person name="Grigoriev I.V."/>
            <person name="Rokhsar D.S."/>
        </authorList>
    </citation>
    <scope>NUCLEOTIDE SEQUENCE</scope>
    <source>
        <strain evidence="6">I ESC-2004</strain>
    </source>
</reference>
<name>R7TNX3_CAPTE</name>
<protein>
    <recommendedName>
        <fullName evidence="3">GPR180/TMEM145 transmembrane domain-containing protein</fullName>
    </recommendedName>
</protein>
<dbReference type="GO" id="GO:0007186">
    <property type="term" value="P:G protein-coupled receptor signaling pathway"/>
    <property type="evidence" value="ECO:0007669"/>
    <property type="project" value="InterPro"/>
</dbReference>
<dbReference type="EnsemblMetazoa" id="CapteT213970">
    <property type="protein sequence ID" value="CapteP213970"/>
    <property type="gene ID" value="CapteG213970"/>
</dbReference>
<evidence type="ECO:0000313" key="6">
    <source>
        <dbReference type="Proteomes" id="UP000014760"/>
    </source>
</evidence>
<feature type="domain" description="GPR180/TMEM145 transmembrane" evidence="3">
    <location>
        <begin position="18"/>
        <end position="129"/>
    </location>
</feature>
<dbReference type="HOGENOM" id="CLU_1009173_0_0_1"/>
<keyword evidence="2" id="KW-1133">Transmembrane helix</keyword>
<evidence type="ECO:0000313" key="5">
    <source>
        <dbReference type="EnsemblMetazoa" id="CapteP213970"/>
    </source>
</evidence>